<evidence type="ECO:0000259" key="4">
    <source>
        <dbReference type="Pfam" id="PF02576"/>
    </source>
</evidence>
<gene>
    <name evidence="3" type="primary">rimP</name>
    <name evidence="5" type="ORF">D0433_09435</name>
</gene>
<name>A0A395LYY2_9BACT</name>
<protein>
    <recommendedName>
        <fullName evidence="3">Ribosome maturation factor RimP</fullName>
    </recommendedName>
</protein>
<dbReference type="HAMAP" id="MF_01077">
    <property type="entry name" value="RimP"/>
    <property type="match status" value="1"/>
</dbReference>
<dbReference type="GO" id="GO:0000028">
    <property type="term" value="P:ribosomal small subunit assembly"/>
    <property type="evidence" value="ECO:0007669"/>
    <property type="project" value="TreeGrafter"/>
</dbReference>
<dbReference type="InterPro" id="IPR003728">
    <property type="entry name" value="Ribosome_maturation_RimP"/>
</dbReference>
<dbReference type="SUPFAM" id="SSF75420">
    <property type="entry name" value="YhbC-like, N-terminal domain"/>
    <property type="match status" value="1"/>
</dbReference>
<evidence type="ECO:0000313" key="5">
    <source>
        <dbReference type="EMBL" id="RFM23740.1"/>
    </source>
</evidence>
<dbReference type="Pfam" id="PF02576">
    <property type="entry name" value="RimP_N"/>
    <property type="match status" value="1"/>
</dbReference>
<dbReference type="InterPro" id="IPR028989">
    <property type="entry name" value="RimP_N"/>
</dbReference>
<sequence length="162" mass="18314">MYLVDFVMRNVNGRDIVELYVDTDNGITIDECAWLTRQMLDALEHDSEAQEIFGDNFRLEISSPGLSRPLLLPRQYKKNVGRLLRIRYIDANSAVQVIEGRLLAVKNLDSPDATIELDTSPKKSATSKKRYTDMQATAQDSAQTTLVLPLHCIKEAVVQVEF</sequence>
<dbReference type="AlphaFoldDB" id="A0A395LYY2"/>
<dbReference type="Proteomes" id="UP000266389">
    <property type="component" value="Unassembled WGS sequence"/>
</dbReference>
<comment type="function">
    <text evidence="3">Required for maturation of 30S ribosomal subunits.</text>
</comment>
<dbReference type="EMBL" id="PHFL01000059">
    <property type="protein sequence ID" value="RFM23740.1"/>
    <property type="molecule type" value="Genomic_DNA"/>
</dbReference>
<evidence type="ECO:0000256" key="2">
    <source>
        <dbReference type="ARBA" id="ARBA00022517"/>
    </source>
</evidence>
<evidence type="ECO:0000313" key="6">
    <source>
        <dbReference type="Proteomes" id="UP000266389"/>
    </source>
</evidence>
<dbReference type="PANTHER" id="PTHR33867:SF1">
    <property type="entry name" value="RIBOSOME MATURATION FACTOR RIMP"/>
    <property type="match status" value="1"/>
</dbReference>
<keyword evidence="2 3" id="KW-0690">Ribosome biogenesis</keyword>
<dbReference type="PANTHER" id="PTHR33867">
    <property type="entry name" value="RIBOSOME MATURATION FACTOR RIMP"/>
    <property type="match status" value="1"/>
</dbReference>
<comment type="caution">
    <text evidence="5">The sequence shown here is derived from an EMBL/GenBank/DDBJ whole genome shotgun (WGS) entry which is preliminary data.</text>
</comment>
<dbReference type="GO" id="GO:0005829">
    <property type="term" value="C:cytosol"/>
    <property type="evidence" value="ECO:0007669"/>
    <property type="project" value="TreeGrafter"/>
</dbReference>
<evidence type="ECO:0000256" key="1">
    <source>
        <dbReference type="ARBA" id="ARBA00022490"/>
    </source>
</evidence>
<dbReference type="Gene3D" id="3.30.300.70">
    <property type="entry name" value="RimP-like superfamily, N-terminal"/>
    <property type="match status" value="1"/>
</dbReference>
<keyword evidence="1 3" id="KW-0963">Cytoplasm</keyword>
<evidence type="ECO:0000256" key="3">
    <source>
        <dbReference type="HAMAP-Rule" id="MF_01077"/>
    </source>
</evidence>
<feature type="domain" description="Ribosome maturation factor RimP N-terminal" evidence="4">
    <location>
        <begin position="3"/>
        <end position="66"/>
    </location>
</feature>
<reference evidence="5 6" key="1">
    <citation type="journal article" date="2011" name="ISME J.">
        <title>Community ecology of hot spring cyanobacterial mats: predominant populations and their functional potential.</title>
        <authorList>
            <person name="Klatt C.G."/>
            <person name="Wood J.M."/>
            <person name="Rusch D.B."/>
            <person name="Bateson M.M."/>
            <person name="Hamamura N."/>
            <person name="Heidelberg J.F."/>
            <person name="Grossman A.R."/>
            <person name="Bhaya D."/>
            <person name="Cohan F.M."/>
            <person name="Kuhl M."/>
            <person name="Bryant D.A."/>
            <person name="Ward D.M."/>
        </authorList>
    </citation>
    <scope>NUCLEOTIDE SEQUENCE [LARGE SCALE GENOMIC DNA]</scope>
    <source>
        <strain evidence="5">OS</strain>
    </source>
</reference>
<dbReference type="GO" id="GO:0006412">
    <property type="term" value="P:translation"/>
    <property type="evidence" value="ECO:0007669"/>
    <property type="project" value="TreeGrafter"/>
</dbReference>
<dbReference type="InterPro" id="IPR035956">
    <property type="entry name" value="RimP_N_sf"/>
</dbReference>
<comment type="similarity">
    <text evidence="3">Belongs to the RimP family.</text>
</comment>
<proteinExistence type="inferred from homology"/>
<comment type="subcellular location">
    <subcellularLocation>
        <location evidence="3">Cytoplasm</location>
    </subcellularLocation>
</comment>
<organism evidence="5 6">
    <name type="scientific">Candidatus Thermochlorobacter aerophilus</name>
    <dbReference type="NCBI Taxonomy" id="1868324"/>
    <lineage>
        <taxon>Bacteria</taxon>
        <taxon>Pseudomonadati</taxon>
        <taxon>Chlorobiota</taxon>
        <taxon>Chlorobiia</taxon>
        <taxon>Chlorobiales</taxon>
        <taxon>Candidatus Thermochlorobacteriaceae</taxon>
        <taxon>Candidatus Thermochlorobacter</taxon>
    </lineage>
</organism>
<accession>A0A395LYY2</accession>